<evidence type="ECO:0000256" key="1">
    <source>
        <dbReference type="SAM" id="Phobius"/>
    </source>
</evidence>
<dbReference type="Proteomes" id="UP000822688">
    <property type="component" value="Chromosome 7"/>
</dbReference>
<organism evidence="2 3">
    <name type="scientific">Ceratodon purpureus</name>
    <name type="common">Fire moss</name>
    <name type="synonym">Dicranum purpureum</name>
    <dbReference type="NCBI Taxonomy" id="3225"/>
    <lineage>
        <taxon>Eukaryota</taxon>
        <taxon>Viridiplantae</taxon>
        <taxon>Streptophyta</taxon>
        <taxon>Embryophyta</taxon>
        <taxon>Bryophyta</taxon>
        <taxon>Bryophytina</taxon>
        <taxon>Bryopsida</taxon>
        <taxon>Dicranidae</taxon>
        <taxon>Pseudoditrichales</taxon>
        <taxon>Ditrichaceae</taxon>
        <taxon>Ceratodon</taxon>
    </lineage>
</organism>
<dbReference type="AlphaFoldDB" id="A0A8T0H8W6"/>
<keyword evidence="1" id="KW-1133">Transmembrane helix</keyword>
<keyword evidence="1" id="KW-0812">Transmembrane</keyword>
<feature type="transmembrane region" description="Helical" evidence="1">
    <location>
        <begin position="47"/>
        <end position="69"/>
    </location>
</feature>
<name>A0A8T0H8W6_CERPU</name>
<protein>
    <submittedName>
        <fullName evidence="2">Uncharacterized protein</fullName>
    </submittedName>
</protein>
<gene>
    <name evidence="2" type="ORF">KC19_7G082000</name>
</gene>
<proteinExistence type="predicted"/>
<evidence type="ECO:0000313" key="2">
    <source>
        <dbReference type="EMBL" id="KAG0566698.1"/>
    </source>
</evidence>
<keyword evidence="1" id="KW-0472">Membrane</keyword>
<sequence>MYWCYSCKCFLDFRTLLRVKGKTRQASPMQQWDIEGRASGCDFVGNFSTFLFLACLQGLSLVMFVRLLLTLSGCHMCWTQLDTELPLSSAASSNFCCSGTVELLRLLAESIFGMCLNARD</sequence>
<reference evidence="2" key="1">
    <citation type="submission" date="2020-06" db="EMBL/GenBank/DDBJ databases">
        <title>WGS assembly of Ceratodon purpureus strain R40.</title>
        <authorList>
            <person name="Carey S.B."/>
            <person name="Jenkins J."/>
            <person name="Shu S."/>
            <person name="Lovell J.T."/>
            <person name="Sreedasyam A."/>
            <person name="Maumus F."/>
            <person name="Tiley G.P."/>
            <person name="Fernandez-Pozo N."/>
            <person name="Barry K."/>
            <person name="Chen C."/>
            <person name="Wang M."/>
            <person name="Lipzen A."/>
            <person name="Daum C."/>
            <person name="Saski C.A."/>
            <person name="Payton A.C."/>
            <person name="Mcbreen J.C."/>
            <person name="Conrad R.E."/>
            <person name="Kollar L.M."/>
            <person name="Olsson S."/>
            <person name="Huttunen S."/>
            <person name="Landis J.B."/>
            <person name="Wickett N.J."/>
            <person name="Johnson M.G."/>
            <person name="Rensing S.A."/>
            <person name="Grimwood J."/>
            <person name="Schmutz J."/>
            <person name="Mcdaniel S.F."/>
        </authorList>
    </citation>
    <scope>NUCLEOTIDE SEQUENCE</scope>
    <source>
        <strain evidence="2">R40</strain>
    </source>
</reference>
<dbReference type="EMBL" id="CM026428">
    <property type="protein sequence ID" value="KAG0566698.1"/>
    <property type="molecule type" value="Genomic_DNA"/>
</dbReference>
<keyword evidence="3" id="KW-1185">Reference proteome</keyword>
<comment type="caution">
    <text evidence="2">The sequence shown here is derived from an EMBL/GenBank/DDBJ whole genome shotgun (WGS) entry which is preliminary data.</text>
</comment>
<accession>A0A8T0H8W6</accession>
<evidence type="ECO:0000313" key="3">
    <source>
        <dbReference type="Proteomes" id="UP000822688"/>
    </source>
</evidence>